<gene>
    <name evidence="4" type="ORF">SDC9_148606</name>
</gene>
<dbReference type="EMBL" id="VSSQ01047412">
    <property type="protein sequence ID" value="MPN01397.1"/>
    <property type="molecule type" value="Genomic_DNA"/>
</dbReference>
<accession>A0A645EI17</accession>
<reference evidence="4" key="1">
    <citation type="submission" date="2019-08" db="EMBL/GenBank/DDBJ databases">
        <authorList>
            <person name="Kucharzyk K."/>
            <person name="Murdoch R.W."/>
            <person name="Higgins S."/>
            <person name="Loffler F."/>
        </authorList>
    </citation>
    <scope>NUCLEOTIDE SEQUENCE</scope>
</reference>
<dbReference type="PANTHER" id="PTHR30024">
    <property type="entry name" value="ALIPHATIC SULFONATES-BINDING PROTEIN-RELATED"/>
    <property type="match status" value="1"/>
</dbReference>
<name>A0A645EI17_9ZZZZ</name>
<keyword evidence="3" id="KW-0732">Signal</keyword>
<comment type="subcellular location">
    <subcellularLocation>
        <location evidence="1">Periplasm</location>
    </subcellularLocation>
</comment>
<proteinExistence type="inferred from homology"/>
<comment type="similarity">
    <text evidence="2">Belongs to the bacterial solute-binding protein SsuA/TauA family.</text>
</comment>
<dbReference type="GO" id="GO:0042597">
    <property type="term" value="C:periplasmic space"/>
    <property type="evidence" value="ECO:0007669"/>
    <property type="project" value="UniProtKB-SubCell"/>
</dbReference>
<evidence type="ECO:0000256" key="3">
    <source>
        <dbReference type="ARBA" id="ARBA00022729"/>
    </source>
</evidence>
<protein>
    <recommendedName>
        <fullName evidence="5">SsuA/THI5-like domain-containing protein</fullName>
    </recommendedName>
</protein>
<evidence type="ECO:0000256" key="1">
    <source>
        <dbReference type="ARBA" id="ARBA00004418"/>
    </source>
</evidence>
<dbReference type="Gene3D" id="3.40.190.10">
    <property type="entry name" value="Periplasmic binding protein-like II"/>
    <property type="match status" value="1"/>
</dbReference>
<organism evidence="4">
    <name type="scientific">bioreactor metagenome</name>
    <dbReference type="NCBI Taxonomy" id="1076179"/>
    <lineage>
        <taxon>unclassified sequences</taxon>
        <taxon>metagenomes</taxon>
        <taxon>ecological metagenomes</taxon>
    </lineage>
</organism>
<dbReference type="AlphaFoldDB" id="A0A645EI17"/>
<comment type="caution">
    <text evidence="4">The sequence shown here is derived from an EMBL/GenBank/DDBJ whole genome shotgun (WGS) entry which is preliminary data.</text>
</comment>
<evidence type="ECO:0008006" key="5">
    <source>
        <dbReference type="Google" id="ProtNLM"/>
    </source>
</evidence>
<dbReference type="PANTHER" id="PTHR30024:SF47">
    <property type="entry name" value="TAURINE-BINDING PERIPLASMIC PROTEIN"/>
    <property type="match status" value="1"/>
</dbReference>
<sequence>MVPRKDVNVITNLQFTATAGAFKGGTGDYVALFEPTASMLEKEKAGSIVASIGKDSGLISYTAYFAKKSYIEKNPDIIQRFTNALYEGQLWVQNNKAEDIAKELKPFFPDADDEILATVVNRCKEIDAWNDKPISIPESFERLQEVMVTAGELDKRVEYDVLFNDKFAEEAIKKIK</sequence>
<dbReference type="SUPFAM" id="SSF53850">
    <property type="entry name" value="Periplasmic binding protein-like II"/>
    <property type="match status" value="1"/>
</dbReference>
<evidence type="ECO:0000256" key="2">
    <source>
        <dbReference type="ARBA" id="ARBA00010742"/>
    </source>
</evidence>
<evidence type="ECO:0000313" key="4">
    <source>
        <dbReference type="EMBL" id="MPN01397.1"/>
    </source>
</evidence>